<name>A0ABS5SCS2_9BACT</name>
<dbReference type="InterPro" id="IPR001296">
    <property type="entry name" value="Glyco_trans_1"/>
</dbReference>
<dbReference type="PANTHER" id="PTHR45947">
    <property type="entry name" value="SULFOQUINOVOSYL TRANSFERASE SQD2"/>
    <property type="match status" value="1"/>
</dbReference>
<keyword evidence="4" id="KW-1185">Reference proteome</keyword>
<dbReference type="RefSeq" id="WP_214175140.1">
    <property type="nucleotide sequence ID" value="NZ_JAHCVK010000002.1"/>
</dbReference>
<dbReference type="EMBL" id="JAHCVK010000002">
    <property type="protein sequence ID" value="MBT0653160.1"/>
    <property type="molecule type" value="Genomic_DNA"/>
</dbReference>
<comment type="caution">
    <text evidence="3">The sequence shown here is derived from an EMBL/GenBank/DDBJ whole genome shotgun (WGS) entry which is preliminary data.</text>
</comment>
<evidence type="ECO:0000313" key="4">
    <source>
        <dbReference type="Proteomes" id="UP000756860"/>
    </source>
</evidence>
<dbReference type="Gene3D" id="3.40.50.2000">
    <property type="entry name" value="Glycogen Phosphorylase B"/>
    <property type="match status" value="2"/>
</dbReference>
<sequence length="348" mass="38654">MRIAFITLKGLPYCGGIEKYTEEVGSRLAAKGYEVTVYTMRHYSGSSGVYRGMKIVALPSLRGRSLEKLGTAFTATLTESISGNADVVHFHAFGPAAFCFIPRLLGRKVVVQGHGIEWQRAKWGSIGKLVLKLLESPSVRFPHILTTVSKVQKSYLAERYQRECVYIPTGVNPPQYEKPNLIRQFGLGENDYILFAARLVEEKGAHYLLKAYQQLNTSLKLVIAGDAEHETGYKDELLKIAAANRNIIFTGFATGDLLCELLTNCYLFVHPSEIEGLSTVLLEAMSYGNCCLVSDIPENLEALHGLGYSFRNKDVSDLAKKLDYLINDKHAVDAFKEQAKTHVLANHS</sequence>
<dbReference type="Pfam" id="PF13439">
    <property type="entry name" value="Glyco_transf_4"/>
    <property type="match status" value="1"/>
</dbReference>
<organism evidence="3 4">
    <name type="scientific">Geomobilimonas luticola</name>
    <dbReference type="NCBI Taxonomy" id="1114878"/>
    <lineage>
        <taxon>Bacteria</taxon>
        <taxon>Pseudomonadati</taxon>
        <taxon>Thermodesulfobacteriota</taxon>
        <taxon>Desulfuromonadia</taxon>
        <taxon>Geobacterales</taxon>
        <taxon>Geobacteraceae</taxon>
        <taxon>Geomobilimonas</taxon>
    </lineage>
</organism>
<dbReference type="SUPFAM" id="SSF53756">
    <property type="entry name" value="UDP-Glycosyltransferase/glycogen phosphorylase"/>
    <property type="match status" value="1"/>
</dbReference>
<gene>
    <name evidence="3" type="ORF">KI810_08845</name>
</gene>
<dbReference type="PANTHER" id="PTHR45947:SF3">
    <property type="entry name" value="SULFOQUINOVOSYL TRANSFERASE SQD2"/>
    <property type="match status" value="1"/>
</dbReference>
<accession>A0ABS5SCS2</accession>
<evidence type="ECO:0000259" key="2">
    <source>
        <dbReference type="Pfam" id="PF13439"/>
    </source>
</evidence>
<dbReference type="InterPro" id="IPR028098">
    <property type="entry name" value="Glyco_trans_4-like_N"/>
</dbReference>
<evidence type="ECO:0000313" key="3">
    <source>
        <dbReference type="EMBL" id="MBT0653160.1"/>
    </source>
</evidence>
<feature type="domain" description="Glycosyltransferase subfamily 4-like N-terminal" evidence="2">
    <location>
        <begin position="15"/>
        <end position="173"/>
    </location>
</feature>
<reference evidence="3 4" key="1">
    <citation type="submission" date="2021-05" db="EMBL/GenBank/DDBJ databases">
        <title>The draft genome of Geobacter luticola JCM 17780.</title>
        <authorList>
            <person name="Xu Z."/>
            <person name="Masuda Y."/>
            <person name="Itoh H."/>
            <person name="Senoo K."/>
        </authorList>
    </citation>
    <scope>NUCLEOTIDE SEQUENCE [LARGE SCALE GENOMIC DNA]</scope>
    <source>
        <strain evidence="3 4">JCM 17780</strain>
    </source>
</reference>
<proteinExistence type="predicted"/>
<dbReference type="Pfam" id="PF00534">
    <property type="entry name" value="Glycos_transf_1"/>
    <property type="match status" value="1"/>
</dbReference>
<dbReference type="CDD" id="cd03801">
    <property type="entry name" value="GT4_PimA-like"/>
    <property type="match status" value="1"/>
</dbReference>
<evidence type="ECO:0000259" key="1">
    <source>
        <dbReference type="Pfam" id="PF00534"/>
    </source>
</evidence>
<protein>
    <submittedName>
        <fullName evidence="3">Glycosyltransferase family 4 protein</fullName>
    </submittedName>
</protein>
<dbReference type="Proteomes" id="UP000756860">
    <property type="component" value="Unassembled WGS sequence"/>
</dbReference>
<feature type="domain" description="Glycosyl transferase family 1" evidence="1">
    <location>
        <begin position="182"/>
        <end position="341"/>
    </location>
</feature>
<dbReference type="InterPro" id="IPR050194">
    <property type="entry name" value="Glycosyltransferase_grp1"/>
</dbReference>